<proteinExistence type="predicted"/>
<feature type="non-terminal residue" evidence="1">
    <location>
        <position position="1"/>
    </location>
</feature>
<dbReference type="EMBL" id="LAZR01023045">
    <property type="protein sequence ID" value="KKL79851.1"/>
    <property type="molecule type" value="Genomic_DNA"/>
</dbReference>
<protein>
    <submittedName>
        <fullName evidence="1">Uncharacterized protein</fullName>
    </submittedName>
</protein>
<accession>A0A0F9FMY1</accession>
<reference evidence="1" key="1">
    <citation type="journal article" date="2015" name="Nature">
        <title>Complex archaea that bridge the gap between prokaryotes and eukaryotes.</title>
        <authorList>
            <person name="Spang A."/>
            <person name="Saw J.H."/>
            <person name="Jorgensen S.L."/>
            <person name="Zaremba-Niedzwiedzka K."/>
            <person name="Martijn J."/>
            <person name="Lind A.E."/>
            <person name="van Eijk R."/>
            <person name="Schleper C."/>
            <person name="Guy L."/>
            <person name="Ettema T.J."/>
        </authorList>
    </citation>
    <scope>NUCLEOTIDE SEQUENCE</scope>
</reference>
<gene>
    <name evidence="1" type="ORF">LCGC14_2010640</name>
</gene>
<organism evidence="1">
    <name type="scientific">marine sediment metagenome</name>
    <dbReference type="NCBI Taxonomy" id="412755"/>
    <lineage>
        <taxon>unclassified sequences</taxon>
        <taxon>metagenomes</taxon>
        <taxon>ecological metagenomes</taxon>
    </lineage>
</organism>
<sequence length="123" mass="14047">MRLNDVSVWHDGSILTNIGGSFVPICSNPEVDADGKFIAHAREDVPDLIAALREAWEVNKKDAQLKHDVFFLLGHFYLEKVFENQDQFSTDKISGFIEDCRNAGWVIPEIEIERLKSELQDQD</sequence>
<comment type="caution">
    <text evidence="1">The sequence shown here is derived from an EMBL/GenBank/DDBJ whole genome shotgun (WGS) entry which is preliminary data.</text>
</comment>
<evidence type="ECO:0000313" key="1">
    <source>
        <dbReference type="EMBL" id="KKL79851.1"/>
    </source>
</evidence>
<name>A0A0F9FMY1_9ZZZZ</name>
<dbReference type="AlphaFoldDB" id="A0A0F9FMY1"/>